<evidence type="ECO:0000256" key="7">
    <source>
        <dbReference type="ARBA" id="ARBA00022884"/>
    </source>
</evidence>
<feature type="region of interest" description="Interaction with tRNA" evidence="11">
    <location>
        <begin position="151"/>
        <end position="153"/>
    </location>
</feature>
<comment type="function">
    <text evidence="10 11">Catalyzes the 2-thiolation of uridine at the wobble position (U34) of tRNA, leading to the formation of s(2)U34.</text>
</comment>
<dbReference type="RefSeq" id="WP_015358607.1">
    <property type="nucleotide sequence ID" value="NZ_CP014672.1"/>
</dbReference>
<dbReference type="OrthoDB" id="9800696at2"/>
<evidence type="ECO:0000259" key="13">
    <source>
        <dbReference type="Pfam" id="PF20259"/>
    </source>
</evidence>
<dbReference type="GO" id="GO:0008168">
    <property type="term" value="F:methyltransferase activity"/>
    <property type="evidence" value="ECO:0007669"/>
    <property type="project" value="UniProtKB-KW"/>
</dbReference>
<dbReference type="Gene3D" id="2.30.30.280">
    <property type="entry name" value="Adenine nucleotide alpha hydrolases-like domains"/>
    <property type="match status" value="1"/>
</dbReference>
<evidence type="ECO:0000259" key="12">
    <source>
        <dbReference type="Pfam" id="PF20258"/>
    </source>
</evidence>
<dbReference type="GO" id="GO:0032259">
    <property type="term" value="P:methylation"/>
    <property type="evidence" value="ECO:0007669"/>
    <property type="project" value="UniProtKB-KW"/>
</dbReference>
<evidence type="ECO:0000313" key="15">
    <source>
        <dbReference type="Proteomes" id="UP000092971"/>
    </source>
</evidence>
<dbReference type="PANTHER" id="PTHR11933">
    <property type="entry name" value="TRNA 5-METHYLAMINOMETHYL-2-THIOURIDYLATE -METHYLTRANSFERASE"/>
    <property type="match status" value="1"/>
</dbReference>
<dbReference type="GO" id="GO:0000049">
    <property type="term" value="F:tRNA binding"/>
    <property type="evidence" value="ECO:0007669"/>
    <property type="project" value="UniProtKB-KW"/>
</dbReference>
<gene>
    <name evidence="11" type="primary">mnmA</name>
    <name evidence="14" type="ORF">CSTERTH_04370</name>
</gene>
<accession>A0A1B1YC39</accession>
<keyword evidence="14" id="KW-0489">Methyltransferase</keyword>
<keyword evidence="3 11" id="KW-0808">Transferase</keyword>
<evidence type="ECO:0000256" key="8">
    <source>
        <dbReference type="ARBA" id="ARBA00023157"/>
    </source>
</evidence>
<evidence type="ECO:0000256" key="9">
    <source>
        <dbReference type="ARBA" id="ARBA00051542"/>
    </source>
</evidence>
<keyword evidence="8" id="KW-1015">Disulfide bond</keyword>
<feature type="site" description="Interaction with tRNA" evidence="11">
    <location>
        <position position="340"/>
    </location>
</feature>
<feature type="region of interest" description="Interaction with tRNA" evidence="11">
    <location>
        <begin position="307"/>
        <end position="308"/>
    </location>
</feature>
<dbReference type="Gene3D" id="2.40.30.10">
    <property type="entry name" value="Translation factors"/>
    <property type="match status" value="1"/>
</dbReference>
<comment type="catalytic activity">
    <reaction evidence="9 11">
        <text>S-sulfanyl-L-cysteinyl-[protein] + uridine(34) in tRNA + AH2 + ATP = 2-thiouridine(34) in tRNA + L-cysteinyl-[protein] + A + AMP + diphosphate + H(+)</text>
        <dbReference type="Rhea" id="RHEA:47032"/>
        <dbReference type="Rhea" id="RHEA-COMP:10131"/>
        <dbReference type="Rhea" id="RHEA-COMP:11726"/>
        <dbReference type="Rhea" id="RHEA-COMP:11727"/>
        <dbReference type="Rhea" id="RHEA-COMP:11728"/>
        <dbReference type="ChEBI" id="CHEBI:13193"/>
        <dbReference type="ChEBI" id="CHEBI:15378"/>
        <dbReference type="ChEBI" id="CHEBI:17499"/>
        <dbReference type="ChEBI" id="CHEBI:29950"/>
        <dbReference type="ChEBI" id="CHEBI:30616"/>
        <dbReference type="ChEBI" id="CHEBI:33019"/>
        <dbReference type="ChEBI" id="CHEBI:61963"/>
        <dbReference type="ChEBI" id="CHEBI:65315"/>
        <dbReference type="ChEBI" id="CHEBI:87170"/>
        <dbReference type="ChEBI" id="CHEBI:456215"/>
        <dbReference type="EC" id="2.8.1.13"/>
    </reaction>
</comment>
<dbReference type="FunFam" id="2.40.30.10:FF:000023">
    <property type="entry name" value="tRNA-specific 2-thiouridylase MnmA"/>
    <property type="match status" value="1"/>
</dbReference>
<protein>
    <recommendedName>
        <fullName evidence="11">tRNA-specific 2-thiouridylase MnmA</fullName>
        <ecNumber evidence="11">2.8.1.13</ecNumber>
    </recommendedName>
</protein>
<dbReference type="InterPro" id="IPR004506">
    <property type="entry name" value="MnmA-like"/>
</dbReference>
<evidence type="ECO:0000256" key="2">
    <source>
        <dbReference type="ARBA" id="ARBA00022555"/>
    </source>
</evidence>
<feature type="binding site" evidence="11">
    <location>
        <position position="34"/>
    </location>
    <ligand>
        <name>ATP</name>
        <dbReference type="ChEBI" id="CHEBI:30616"/>
    </ligand>
</feature>
<evidence type="ECO:0000256" key="3">
    <source>
        <dbReference type="ARBA" id="ARBA00022679"/>
    </source>
</evidence>
<dbReference type="HAMAP" id="MF_00144">
    <property type="entry name" value="tRNA_thiouridyl_MnmA"/>
    <property type="match status" value="1"/>
</dbReference>
<feature type="site" description="Interaction with tRNA" evidence="11">
    <location>
        <position position="128"/>
    </location>
</feature>
<feature type="domain" description="tRNA-specific 2-thiouridylase MnmA-like C-terminal" evidence="12">
    <location>
        <begin position="281"/>
        <end position="356"/>
    </location>
</feature>
<dbReference type="CDD" id="cd01998">
    <property type="entry name" value="MnmA_TRMU-like"/>
    <property type="match status" value="1"/>
</dbReference>
<dbReference type="Proteomes" id="UP000092971">
    <property type="component" value="Chromosome"/>
</dbReference>
<feature type="active site" description="Cysteine persulfide intermediate" evidence="11">
    <location>
        <position position="201"/>
    </location>
</feature>
<dbReference type="InterPro" id="IPR023382">
    <property type="entry name" value="MnmA-like_central_sf"/>
</dbReference>
<dbReference type="Gene3D" id="3.40.50.620">
    <property type="entry name" value="HUPs"/>
    <property type="match status" value="1"/>
</dbReference>
<name>A0A1B1YC39_THEST</name>
<keyword evidence="5 11" id="KW-0547">Nucleotide-binding</keyword>
<dbReference type="NCBIfam" id="TIGR00420">
    <property type="entry name" value="trmU"/>
    <property type="match status" value="1"/>
</dbReference>
<dbReference type="SUPFAM" id="SSF52402">
    <property type="entry name" value="Adenine nucleotide alpha hydrolases-like"/>
    <property type="match status" value="1"/>
</dbReference>
<dbReference type="InterPro" id="IPR014729">
    <property type="entry name" value="Rossmann-like_a/b/a_fold"/>
</dbReference>
<dbReference type="GO" id="GO:0002143">
    <property type="term" value="P:tRNA wobble position uridine thiolation"/>
    <property type="evidence" value="ECO:0007669"/>
    <property type="project" value="TreeGrafter"/>
</dbReference>
<comment type="similarity">
    <text evidence="11">Belongs to the MnmA/TRMU family.</text>
</comment>
<dbReference type="GO" id="GO:0005524">
    <property type="term" value="F:ATP binding"/>
    <property type="evidence" value="ECO:0007669"/>
    <property type="project" value="UniProtKB-KW"/>
</dbReference>
<reference evidence="14 15" key="1">
    <citation type="submission" date="2016-02" db="EMBL/GenBank/DDBJ databases">
        <title>Comparison of Clostridium stercorarium subspecies using comparative genomics and transcriptomics.</title>
        <authorList>
            <person name="Schellenberg J."/>
            <person name="Thallinger G."/>
            <person name="Levin D.B."/>
            <person name="Zhang X."/>
            <person name="Alvare G."/>
            <person name="Fristensky B."/>
            <person name="Sparling R."/>
        </authorList>
    </citation>
    <scope>NUCLEOTIDE SEQUENCE [LARGE SCALE GENOMIC DNA]</scope>
    <source>
        <strain evidence="14 15">DSM 2910</strain>
    </source>
</reference>
<feature type="binding site" evidence="11">
    <location>
        <position position="127"/>
    </location>
    <ligand>
        <name>ATP</name>
        <dbReference type="ChEBI" id="CHEBI:30616"/>
    </ligand>
</feature>
<feature type="active site" description="Nucleophile" evidence="11">
    <location>
        <position position="103"/>
    </location>
</feature>
<feature type="binding site" evidence="11">
    <location>
        <begin position="8"/>
        <end position="15"/>
    </location>
    <ligand>
        <name>ATP</name>
        <dbReference type="ChEBI" id="CHEBI:30616"/>
    </ligand>
</feature>
<dbReference type="PANTHER" id="PTHR11933:SF5">
    <property type="entry name" value="MITOCHONDRIAL TRNA-SPECIFIC 2-THIOURIDYLASE 1"/>
    <property type="match status" value="1"/>
</dbReference>
<evidence type="ECO:0000313" key="14">
    <source>
        <dbReference type="EMBL" id="ANW98325.1"/>
    </source>
</evidence>
<dbReference type="EMBL" id="CP014672">
    <property type="protein sequence ID" value="ANW98325.1"/>
    <property type="molecule type" value="Genomic_DNA"/>
</dbReference>
<evidence type="ECO:0000256" key="6">
    <source>
        <dbReference type="ARBA" id="ARBA00022840"/>
    </source>
</evidence>
<evidence type="ECO:0000256" key="11">
    <source>
        <dbReference type="HAMAP-Rule" id="MF_00144"/>
    </source>
</evidence>
<keyword evidence="7 11" id="KW-0694">RNA-binding</keyword>
<comment type="subcellular location">
    <subcellularLocation>
        <location evidence="11">Cytoplasm</location>
    </subcellularLocation>
</comment>
<organism evidence="14 15">
    <name type="scientific">Thermoclostridium stercorarium subsp. thermolacticum DSM 2910</name>
    <dbReference type="NCBI Taxonomy" id="1121336"/>
    <lineage>
        <taxon>Bacteria</taxon>
        <taxon>Bacillati</taxon>
        <taxon>Bacillota</taxon>
        <taxon>Clostridia</taxon>
        <taxon>Eubacteriales</taxon>
        <taxon>Oscillospiraceae</taxon>
        <taxon>Thermoclostridium</taxon>
    </lineage>
</organism>
<evidence type="ECO:0000256" key="10">
    <source>
        <dbReference type="ARBA" id="ARBA00056575"/>
    </source>
</evidence>
<keyword evidence="1 11" id="KW-0963">Cytoplasm</keyword>
<dbReference type="GO" id="GO:0005737">
    <property type="term" value="C:cytoplasm"/>
    <property type="evidence" value="ECO:0007669"/>
    <property type="project" value="UniProtKB-SubCell"/>
</dbReference>
<dbReference type="NCBIfam" id="NF001138">
    <property type="entry name" value="PRK00143.1"/>
    <property type="match status" value="1"/>
</dbReference>
<dbReference type="Pfam" id="PF03054">
    <property type="entry name" value="tRNA_Me_trans"/>
    <property type="match status" value="1"/>
</dbReference>
<sequence length="362" mass="40393">MKKKVMVGMSGGVDSSVAAALLKKEGYEVIGVTLQIWPDDLPGPKPEGGCCSLSAVEDARMVAFQLDIPYYVLNFQDIFEKSVIDYFVHEYTKGRTPNPCIACNRYVKFDAMLKKAVSMGIDYIATGHYARIEYDASRGRYLLKRSVTDKKDQTYVLYNMKQYQLERTLFPIGNYTKETVRKIAEELGFIVADKPDSQEICFVTDNDYAGFISSRLKKSPEPGYFVDTEGNILGMHKGIYNYTVGQRKGLGISLGKPMYVVRIDAKNNTVVLGEAGKEYSAGLIASDLNWIAFEKLESPIRAMAKIRYSAKESEAVITPLDNNKVKVEFTYPQRAVTPGQAVVFYDGDIVLGGGIIEEQINN</sequence>
<proteinExistence type="inferred from homology"/>
<evidence type="ECO:0000256" key="1">
    <source>
        <dbReference type="ARBA" id="ARBA00022490"/>
    </source>
</evidence>
<keyword evidence="2 11" id="KW-0820">tRNA-binding</keyword>
<feature type="domain" description="tRNA-specific 2-thiouridylase MnmA-like central" evidence="13">
    <location>
        <begin position="211"/>
        <end position="273"/>
    </location>
</feature>
<evidence type="ECO:0000256" key="5">
    <source>
        <dbReference type="ARBA" id="ARBA00022741"/>
    </source>
</evidence>
<dbReference type="AlphaFoldDB" id="A0A1B1YC39"/>
<dbReference type="Pfam" id="PF20259">
    <property type="entry name" value="tRNA_Me_trans_M"/>
    <property type="match status" value="1"/>
</dbReference>
<dbReference type="InterPro" id="IPR046884">
    <property type="entry name" value="MnmA-like_central"/>
</dbReference>
<dbReference type="GO" id="GO:0103016">
    <property type="term" value="F:tRNA-uridine 2-sulfurtransferase activity"/>
    <property type="evidence" value="ECO:0007669"/>
    <property type="project" value="UniProtKB-EC"/>
</dbReference>
<comment type="caution">
    <text evidence="11">Lacks conserved residue(s) required for the propagation of feature annotation.</text>
</comment>
<dbReference type="EC" id="2.8.1.13" evidence="11"/>
<dbReference type="Pfam" id="PF20258">
    <property type="entry name" value="tRNA_Me_trans_C"/>
    <property type="match status" value="1"/>
</dbReference>
<dbReference type="InterPro" id="IPR046885">
    <property type="entry name" value="MnmA-like_C"/>
</dbReference>
<keyword evidence="4 11" id="KW-0819">tRNA processing</keyword>
<dbReference type="FunFam" id="3.40.50.620:FF:000115">
    <property type="entry name" value="tRNA-specific 2-thiouridylase MnmA"/>
    <property type="match status" value="1"/>
</dbReference>
<keyword evidence="6 11" id="KW-0067">ATP-binding</keyword>
<evidence type="ECO:0000256" key="4">
    <source>
        <dbReference type="ARBA" id="ARBA00022694"/>
    </source>
</evidence>
<dbReference type="FunFam" id="2.30.30.280:FF:000001">
    <property type="entry name" value="tRNA-specific 2-thiouridylase MnmA"/>
    <property type="match status" value="1"/>
</dbReference>